<keyword evidence="2" id="KW-0521">NADP</keyword>
<proteinExistence type="inferred from homology"/>
<organism evidence="5 6">
    <name type="scientific">Plakobranchus ocellatus</name>
    <dbReference type="NCBI Taxonomy" id="259542"/>
    <lineage>
        <taxon>Eukaryota</taxon>
        <taxon>Metazoa</taxon>
        <taxon>Spiralia</taxon>
        <taxon>Lophotrochozoa</taxon>
        <taxon>Mollusca</taxon>
        <taxon>Gastropoda</taxon>
        <taxon>Heterobranchia</taxon>
        <taxon>Euthyneura</taxon>
        <taxon>Panpulmonata</taxon>
        <taxon>Sacoglossa</taxon>
        <taxon>Placobranchoidea</taxon>
        <taxon>Plakobranchidae</taxon>
        <taxon>Plakobranchus</taxon>
    </lineage>
</organism>
<dbReference type="PANTHER" id="PTHR42748">
    <property type="entry name" value="NITROGEN METABOLITE REPRESSION PROTEIN NMRA FAMILY MEMBER"/>
    <property type="match status" value="1"/>
</dbReference>
<evidence type="ECO:0000259" key="4">
    <source>
        <dbReference type="Pfam" id="PF05368"/>
    </source>
</evidence>
<sequence length="420" mass="48210">MNSEAFQHVTLPVFNRFKDIHVAIPKIRKSLAGEDTLIKLLIIGASGMTGRALLEAAVACVWFQVIAFTRNRKHLMDNQHVTKGEVKIVEGDMLEQKTLQQAMVDVDVVFFTTFYWETRNSECEYQQGLNVVEAATKAHIKHLLYVGTPYANKYAEVKCKLLIGRERVQKLVLKSGVPSTVIQMGFYYENLLSLFKPHPVDKTTYALALPMENLALNCGSILDFAHCIAKIILQPAAHFGQIIKLSTGHHTVTQLAAWLDRHFPNLNFYDPKIPMEEYKKIIFDGSEEIYSWFMSCHAFPCNLKWDQKQTYQLCPSARSFQDWLEENDKVFLQCLEEETEGSNLEPDVGGESNTISSSTYEKWNISESLKPGESKKLNTMVVFRTREEENNFERRAVLCNEVTVRWSFLDLWSQLFHFDG</sequence>
<dbReference type="SUPFAM" id="SSF51735">
    <property type="entry name" value="NAD(P)-binding Rossmann-fold domains"/>
    <property type="match status" value="1"/>
</dbReference>
<reference evidence="5 6" key="1">
    <citation type="journal article" date="2021" name="Elife">
        <title>Chloroplast acquisition without the gene transfer in kleptoplastic sea slugs, Plakobranchus ocellatus.</title>
        <authorList>
            <person name="Maeda T."/>
            <person name="Takahashi S."/>
            <person name="Yoshida T."/>
            <person name="Shimamura S."/>
            <person name="Takaki Y."/>
            <person name="Nagai Y."/>
            <person name="Toyoda A."/>
            <person name="Suzuki Y."/>
            <person name="Arimoto A."/>
            <person name="Ishii H."/>
            <person name="Satoh N."/>
            <person name="Nishiyama T."/>
            <person name="Hasebe M."/>
            <person name="Maruyama T."/>
            <person name="Minagawa J."/>
            <person name="Obokata J."/>
            <person name="Shigenobu S."/>
        </authorList>
    </citation>
    <scope>NUCLEOTIDE SEQUENCE [LARGE SCALE GENOMIC DNA]</scope>
</reference>
<comment type="caution">
    <text evidence="5">The sequence shown here is derived from an EMBL/GenBank/DDBJ whole genome shotgun (WGS) entry which is preliminary data.</text>
</comment>
<comment type="similarity">
    <text evidence="1">Belongs to the NmrA-type oxidoreductase family.</text>
</comment>
<evidence type="ECO:0000256" key="2">
    <source>
        <dbReference type="ARBA" id="ARBA00022857"/>
    </source>
</evidence>
<gene>
    <name evidence="5" type="ORF">PoB_002836400</name>
</gene>
<dbReference type="PANTHER" id="PTHR42748:SF7">
    <property type="entry name" value="NMRA LIKE REDOX SENSOR 1-RELATED"/>
    <property type="match status" value="1"/>
</dbReference>
<dbReference type="InterPro" id="IPR008030">
    <property type="entry name" value="NmrA-like"/>
</dbReference>
<dbReference type="InterPro" id="IPR051164">
    <property type="entry name" value="NmrA-like_oxidored"/>
</dbReference>
<protein>
    <recommendedName>
        <fullName evidence="3">NmrA-like family domain-containing protein 1</fullName>
    </recommendedName>
</protein>
<dbReference type="Pfam" id="PF05368">
    <property type="entry name" value="NmrA"/>
    <property type="match status" value="1"/>
</dbReference>
<evidence type="ECO:0000313" key="6">
    <source>
        <dbReference type="Proteomes" id="UP000735302"/>
    </source>
</evidence>
<dbReference type="InterPro" id="IPR036291">
    <property type="entry name" value="NAD(P)-bd_dom_sf"/>
</dbReference>
<dbReference type="GO" id="GO:0005634">
    <property type="term" value="C:nucleus"/>
    <property type="evidence" value="ECO:0007669"/>
    <property type="project" value="TreeGrafter"/>
</dbReference>
<name>A0AAV4A6K1_9GAST</name>
<accession>A0AAV4A6K1</accession>
<evidence type="ECO:0000256" key="1">
    <source>
        <dbReference type="ARBA" id="ARBA00006328"/>
    </source>
</evidence>
<dbReference type="Gene3D" id="3.90.25.10">
    <property type="entry name" value="UDP-galactose 4-epimerase, domain 1"/>
    <property type="match status" value="1"/>
</dbReference>
<evidence type="ECO:0000256" key="3">
    <source>
        <dbReference type="ARBA" id="ARBA00040296"/>
    </source>
</evidence>
<dbReference type="EMBL" id="BLXT01003539">
    <property type="protein sequence ID" value="GFO01859.1"/>
    <property type="molecule type" value="Genomic_DNA"/>
</dbReference>
<feature type="domain" description="NmrA-like" evidence="4">
    <location>
        <begin position="39"/>
        <end position="295"/>
    </location>
</feature>
<dbReference type="AlphaFoldDB" id="A0AAV4A6K1"/>
<keyword evidence="6" id="KW-1185">Reference proteome</keyword>
<dbReference type="Proteomes" id="UP000735302">
    <property type="component" value="Unassembled WGS sequence"/>
</dbReference>
<evidence type="ECO:0000313" key="5">
    <source>
        <dbReference type="EMBL" id="GFO01859.1"/>
    </source>
</evidence>
<dbReference type="Gene3D" id="3.40.50.720">
    <property type="entry name" value="NAD(P)-binding Rossmann-like Domain"/>
    <property type="match status" value="1"/>
</dbReference>